<accession>A0A4S8JY24</accession>
<protein>
    <recommendedName>
        <fullName evidence="6">Transcription repressor</fullName>
    </recommendedName>
    <alternativeName>
        <fullName evidence="6">Ovate family protein</fullName>
    </alternativeName>
</protein>
<reference evidence="9 10" key="1">
    <citation type="journal article" date="2019" name="Nat. Plants">
        <title>Genome sequencing of Musa balbisiana reveals subgenome evolution and function divergence in polyploid bananas.</title>
        <authorList>
            <person name="Yao X."/>
        </authorList>
    </citation>
    <scope>NUCLEOTIDE SEQUENCE [LARGE SCALE GENOMIC DNA]</scope>
    <source>
        <strain evidence="10">cv. DH-PKW</strain>
        <tissue evidence="9">Leaves</tissue>
    </source>
</reference>
<gene>
    <name evidence="9" type="ORF">C4D60_Mb05t22320</name>
</gene>
<evidence type="ECO:0000256" key="3">
    <source>
        <dbReference type="ARBA" id="ARBA00023015"/>
    </source>
</evidence>
<evidence type="ECO:0000313" key="9">
    <source>
        <dbReference type="EMBL" id="THU67217.1"/>
    </source>
</evidence>
<comment type="caution">
    <text evidence="9">The sequence shown here is derived from an EMBL/GenBank/DDBJ whole genome shotgun (WGS) entry which is preliminary data.</text>
</comment>
<evidence type="ECO:0000256" key="2">
    <source>
        <dbReference type="ARBA" id="ARBA00022491"/>
    </source>
</evidence>
<evidence type="ECO:0000256" key="7">
    <source>
        <dbReference type="SAM" id="MobiDB-lite"/>
    </source>
</evidence>
<dbReference type="PANTHER" id="PTHR33057">
    <property type="entry name" value="TRANSCRIPTION REPRESSOR OFP7-RELATED"/>
    <property type="match status" value="1"/>
</dbReference>
<feature type="domain" description="OVATE" evidence="8">
    <location>
        <begin position="56"/>
        <end position="115"/>
    </location>
</feature>
<dbReference type="AlphaFoldDB" id="A0A4S8JY24"/>
<organism evidence="9 10">
    <name type="scientific">Musa balbisiana</name>
    <name type="common">Banana</name>
    <dbReference type="NCBI Taxonomy" id="52838"/>
    <lineage>
        <taxon>Eukaryota</taxon>
        <taxon>Viridiplantae</taxon>
        <taxon>Streptophyta</taxon>
        <taxon>Embryophyta</taxon>
        <taxon>Tracheophyta</taxon>
        <taxon>Spermatophyta</taxon>
        <taxon>Magnoliopsida</taxon>
        <taxon>Liliopsida</taxon>
        <taxon>Zingiberales</taxon>
        <taxon>Musaceae</taxon>
        <taxon>Musa</taxon>
    </lineage>
</organism>
<dbReference type="InterPro" id="IPR006458">
    <property type="entry name" value="Ovate_C"/>
</dbReference>
<keyword evidence="4 6" id="KW-0804">Transcription</keyword>
<name>A0A4S8JY24_MUSBA</name>
<evidence type="ECO:0000313" key="10">
    <source>
        <dbReference type="Proteomes" id="UP000317650"/>
    </source>
</evidence>
<keyword evidence="5 6" id="KW-0539">Nucleus</keyword>
<dbReference type="PANTHER" id="PTHR33057:SF110">
    <property type="entry name" value="TRANSCRIPTION REPRESSOR"/>
    <property type="match status" value="1"/>
</dbReference>
<dbReference type="GO" id="GO:0045892">
    <property type="term" value="P:negative regulation of DNA-templated transcription"/>
    <property type="evidence" value="ECO:0007669"/>
    <property type="project" value="UniProtKB-UniRule"/>
</dbReference>
<dbReference type="NCBIfam" id="TIGR01568">
    <property type="entry name" value="A_thal_3678"/>
    <property type="match status" value="1"/>
</dbReference>
<keyword evidence="3 6" id="KW-0805">Transcription regulation</keyword>
<dbReference type="Proteomes" id="UP000317650">
    <property type="component" value="Chromosome 5"/>
</dbReference>
<dbReference type="GO" id="GO:0005634">
    <property type="term" value="C:nucleus"/>
    <property type="evidence" value="ECO:0007669"/>
    <property type="project" value="UniProtKB-SubCell"/>
</dbReference>
<evidence type="ECO:0000256" key="4">
    <source>
        <dbReference type="ARBA" id="ARBA00023163"/>
    </source>
</evidence>
<evidence type="ECO:0000256" key="1">
    <source>
        <dbReference type="ARBA" id="ARBA00004123"/>
    </source>
</evidence>
<keyword evidence="10" id="KW-1185">Reference proteome</keyword>
<proteinExistence type="predicted"/>
<dbReference type="Pfam" id="PF04844">
    <property type="entry name" value="Ovate"/>
    <property type="match status" value="1"/>
</dbReference>
<keyword evidence="2 6" id="KW-0678">Repressor</keyword>
<dbReference type="InterPro" id="IPR038933">
    <property type="entry name" value="Ovate"/>
</dbReference>
<dbReference type="PROSITE" id="PS51754">
    <property type="entry name" value="OVATE"/>
    <property type="match status" value="1"/>
</dbReference>
<evidence type="ECO:0000256" key="5">
    <source>
        <dbReference type="ARBA" id="ARBA00023242"/>
    </source>
</evidence>
<evidence type="ECO:0000259" key="8">
    <source>
        <dbReference type="PROSITE" id="PS51754"/>
    </source>
</evidence>
<sequence>MTGAQAMGNGGIGSAREERRTRRRRRRAGRCSTMNISFSARLPGDVRGDLRESICAVKYSVDPFADFRKSILEMIRDGGVRDWEEMEELVYCYVVLNPSDLHCFIAEAFLSVCSPAR</sequence>
<feature type="region of interest" description="Disordered" evidence="7">
    <location>
        <begin position="1"/>
        <end position="29"/>
    </location>
</feature>
<evidence type="ECO:0000256" key="6">
    <source>
        <dbReference type="RuleBase" id="RU367028"/>
    </source>
</evidence>
<comment type="subcellular location">
    <subcellularLocation>
        <location evidence="1 6">Nucleus</location>
    </subcellularLocation>
</comment>
<dbReference type="EMBL" id="PYDT01000003">
    <property type="protein sequence ID" value="THU67217.1"/>
    <property type="molecule type" value="Genomic_DNA"/>
</dbReference>
<comment type="function">
    <text evidence="6">Transcriptional repressor that regulates multiple aspects of plant growth and development.</text>
</comment>